<name>A0A3F3GY52_9LACO</name>
<dbReference type="RefSeq" id="WP_059393064.1">
    <property type="nucleotide sequence ID" value="NZ_DF968078.1"/>
</dbReference>
<accession>A0A3F3GY52</accession>
<evidence type="ECO:0000256" key="1">
    <source>
        <dbReference type="SAM" id="SignalP"/>
    </source>
</evidence>
<protein>
    <submittedName>
        <fullName evidence="2">Tetratricopeptide repeat protein</fullName>
    </submittedName>
</protein>
<dbReference type="Proteomes" id="UP000064514">
    <property type="component" value="Unassembled WGS sequence"/>
</dbReference>
<feature type="chain" id="PRO_5017662657" evidence="1">
    <location>
        <begin position="17"/>
        <end position="132"/>
    </location>
</feature>
<organism evidence="2">
    <name type="scientific">Fructobacillus tropaeoli</name>
    <dbReference type="NCBI Taxonomy" id="709323"/>
    <lineage>
        <taxon>Bacteria</taxon>
        <taxon>Bacillati</taxon>
        <taxon>Bacillota</taxon>
        <taxon>Bacilli</taxon>
        <taxon>Lactobacillales</taxon>
        <taxon>Lactobacillaceae</taxon>
        <taxon>Fructobacillus</taxon>
    </lineage>
</organism>
<dbReference type="EMBL" id="DF968078">
    <property type="protein sequence ID" value="GAP03526.1"/>
    <property type="molecule type" value="Genomic_DNA"/>
</dbReference>
<feature type="signal peptide" evidence="1">
    <location>
        <begin position="1"/>
        <end position="16"/>
    </location>
</feature>
<proteinExistence type="predicted"/>
<sequence>MFAAITAFTLGAGAFAAAPILNVNTARVEADLQSYPQAGWKENADSRNNGYVYYQIPFDSSYVSPTQSQVEHFDSDLDGAIGKWTDLPWISRAAAAARVNESVDVQLRNVYVRRINGQITYTIVPNVTLLYV</sequence>
<evidence type="ECO:0000313" key="2">
    <source>
        <dbReference type="EMBL" id="GAP03526.1"/>
    </source>
</evidence>
<gene>
    <name evidence="2" type="ORF">FTRO_0010690</name>
</gene>
<keyword evidence="1" id="KW-0732">Signal</keyword>
<dbReference type="STRING" id="709323.GCA_001047135_00068"/>
<reference evidence="2" key="1">
    <citation type="journal article" date="2015" name="BMC Genomics">
        <title>Comparative genomics of Fructobacillus spp. and Leuconostoc spp. reveals niche-specific evolution of Fructobacillus spp.</title>
        <authorList>
            <person name="Endo A."/>
            <person name="Tanizawa Y."/>
            <person name="Tanaka N."/>
            <person name="Maeno S."/>
            <person name="Kumar H."/>
            <person name="Shiwa Y."/>
            <person name="Okada S."/>
            <person name="Yoshikawa H."/>
            <person name="Dicks L."/>
            <person name="Nakagawa J."/>
            <person name="Arita M."/>
        </authorList>
    </citation>
    <scope>NUCLEOTIDE SEQUENCE [LARGE SCALE GENOMIC DNA]</scope>
    <source>
        <strain evidence="2">F214-1</strain>
    </source>
</reference>
<dbReference type="AlphaFoldDB" id="A0A3F3GY52"/>